<keyword evidence="2" id="KW-0418">Kinase</keyword>
<dbReference type="GO" id="GO:0016301">
    <property type="term" value="F:kinase activity"/>
    <property type="evidence" value="ECO:0007669"/>
    <property type="project" value="UniProtKB-KW"/>
</dbReference>
<proteinExistence type="predicted"/>
<protein>
    <submittedName>
        <fullName evidence="2">Signal transduction histidine kinase</fullName>
    </submittedName>
</protein>
<dbReference type="EMBL" id="LBMM01035577">
    <property type="protein sequence ID" value="KMQ81425.1"/>
    <property type="molecule type" value="Genomic_DNA"/>
</dbReference>
<comment type="caution">
    <text evidence="2">The sequence shown here is derived from an EMBL/GenBank/DDBJ whole genome shotgun (WGS) entry which is preliminary data.</text>
</comment>
<name>A0A0J7MLA9_LASNI</name>
<dbReference type="PaxDb" id="67767-A0A0J7MLA9"/>
<organism evidence="2 3">
    <name type="scientific">Lasius niger</name>
    <name type="common">Black garden ant</name>
    <dbReference type="NCBI Taxonomy" id="67767"/>
    <lineage>
        <taxon>Eukaryota</taxon>
        <taxon>Metazoa</taxon>
        <taxon>Ecdysozoa</taxon>
        <taxon>Arthropoda</taxon>
        <taxon>Hexapoda</taxon>
        <taxon>Insecta</taxon>
        <taxon>Pterygota</taxon>
        <taxon>Neoptera</taxon>
        <taxon>Endopterygota</taxon>
        <taxon>Hymenoptera</taxon>
        <taxon>Apocrita</taxon>
        <taxon>Aculeata</taxon>
        <taxon>Formicoidea</taxon>
        <taxon>Formicidae</taxon>
        <taxon>Formicinae</taxon>
        <taxon>Lasius</taxon>
        <taxon>Lasius</taxon>
    </lineage>
</organism>
<sequence length="129" mass="14011">MRELTTPMGHRRRYGVSWEGMQRWTDKFTVLNALQGLTVCLATCDMWLDELLADIYMDNGLCAGTDSKGLPVVSRVSGLFSVPSPLPGVDPAVGPRPPALLVDDVRLGADDAGEDEQESGGELHVVDQR</sequence>
<gene>
    <name evidence="2" type="ORF">RF55_26351</name>
</gene>
<keyword evidence="3" id="KW-1185">Reference proteome</keyword>
<accession>A0A0J7MLA9</accession>
<evidence type="ECO:0000313" key="2">
    <source>
        <dbReference type="EMBL" id="KMQ81425.1"/>
    </source>
</evidence>
<evidence type="ECO:0000313" key="3">
    <source>
        <dbReference type="Proteomes" id="UP000036403"/>
    </source>
</evidence>
<reference evidence="2 3" key="1">
    <citation type="submission" date="2015-04" db="EMBL/GenBank/DDBJ databases">
        <title>Lasius niger genome sequencing.</title>
        <authorList>
            <person name="Konorov E.A."/>
            <person name="Nikitin M.A."/>
            <person name="Kirill M.V."/>
            <person name="Chang P."/>
        </authorList>
    </citation>
    <scope>NUCLEOTIDE SEQUENCE [LARGE SCALE GENOMIC DNA]</scope>
    <source>
        <tissue evidence="2">Whole</tissue>
    </source>
</reference>
<feature type="non-terminal residue" evidence="2">
    <location>
        <position position="129"/>
    </location>
</feature>
<dbReference type="Proteomes" id="UP000036403">
    <property type="component" value="Unassembled WGS sequence"/>
</dbReference>
<dbReference type="AlphaFoldDB" id="A0A0J7MLA9"/>
<keyword evidence="2" id="KW-0808">Transferase</keyword>
<evidence type="ECO:0000256" key="1">
    <source>
        <dbReference type="SAM" id="MobiDB-lite"/>
    </source>
</evidence>
<feature type="region of interest" description="Disordered" evidence="1">
    <location>
        <begin position="107"/>
        <end position="129"/>
    </location>
</feature>